<keyword evidence="1" id="KW-0446">Lipid-binding</keyword>
<feature type="domain" description="ACB" evidence="3">
    <location>
        <begin position="55"/>
        <end position="144"/>
    </location>
</feature>
<gene>
    <name evidence="4" type="ORF">ANCCEY_00377</name>
</gene>
<dbReference type="FunFam" id="1.20.80.10:FF:000010">
    <property type="entry name" value="Acyl-CoA-binding domain-containing protein 5"/>
    <property type="match status" value="1"/>
</dbReference>
<evidence type="ECO:0000259" key="3">
    <source>
        <dbReference type="PROSITE" id="PS51228"/>
    </source>
</evidence>
<dbReference type="GO" id="GO:0019915">
    <property type="term" value="P:lipid storage"/>
    <property type="evidence" value="ECO:0007669"/>
    <property type="project" value="UniProtKB-ARBA"/>
</dbReference>
<dbReference type="InterPro" id="IPR035984">
    <property type="entry name" value="Acyl-CoA-binding_sf"/>
</dbReference>
<dbReference type="AlphaFoldDB" id="A0A0D6M8N5"/>
<evidence type="ECO:0000313" key="5">
    <source>
        <dbReference type="Proteomes" id="UP000054495"/>
    </source>
</evidence>
<dbReference type="Pfam" id="PF00887">
    <property type="entry name" value="ACBP"/>
    <property type="match status" value="1"/>
</dbReference>
<proteinExistence type="predicted"/>
<dbReference type="GO" id="GO:0000062">
    <property type="term" value="F:fatty-acyl-CoA binding"/>
    <property type="evidence" value="ECO:0007669"/>
    <property type="project" value="InterPro"/>
</dbReference>
<dbReference type="PANTHER" id="PTHR23310:SF120">
    <property type="entry name" value="ACYL-COA-BINDING PROTEIN HOMOLOG 3"/>
    <property type="match status" value="1"/>
</dbReference>
<protein>
    <submittedName>
        <fullName evidence="4">Acyl CoA binding protein</fullName>
    </submittedName>
</protein>
<dbReference type="CDD" id="cd00435">
    <property type="entry name" value="ACBP"/>
    <property type="match status" value="1"/>
</dbReference>
<dbReference type="InterPro" id="IPR000582">
    <property type="entry name" value="Acyl-CoA-binding_protein"/>
</dbReference>
<dbReference type="Gene3D" id="1.20.80.10">
    <property type="match status" value="1"/>
</dbReference>
<organism evidence="4 5">
    <name type="scientific">Ancylostoma ceylanicum</name>
    <dbReference type="NCBI Taxonomy" id="53326"/>
    <lineage>
        <taxon>Eukaryota</taxon>
        <taxon>Metazoa</taxon>
        <taxon>Ecdysozoa</taxon>
        <taxon>Nematoda</taxon>
        <taxon>Chromadorea</taxon>
        <taxon>Rhabditida</taxon>
        <taxon>Rhabditina</taxon>
        <taxon>Rhabditomorpha</taxon>
        <taxon>Strongyloidea</taxon>
        <taxon>Ancylostomatidae</taxon>
        <taxon>Ancylostomatinae</taxon>
        <taxon>Ancylostoma</taxon>
    </lineage>
</organism>
<dbReference type="GO" id="GO:0005737">
    <property type="term" value="C:cytoplasm"/>
    <property type="evidence" value="ECO:0007669"/>
    <property type="project" value="TreeGrafter"/>
</dbReference>
<dbReference type="GO" id="GO:0006631">
    <property type="term" value="P:fatty acid metabolic process"/>
    <property type="evidence" value="ECO:0007669"/>
    <property type="project" value="TreeGrafter"/>
</dbReference>
<dbReference type="PROSITE" id="PS51228">
    <property type="entry name" value="ACB_2"/>
    <property type="match status" value="1"/>
</dbReference>
<evidence type="ECO:0000313" key="4">
    <source>
        <dbReference type="EMBL" id="EPB80480.1"/>
    </source>
</evidence>
<dbReference type="InterPro" id="IPR014352">
    <property type="entry name" value="FERM/acyl-CoA-bd_prot_sf"/>
</dbReference>
<evidence type="ECO:0000256" key="2">
    <source>
        <dbReference type="ARBA" id="ARBA00059808"/>
    </source>
</evidence>
<name>A0A0D6M8N5_9BILA</name>
<dbReference type="EMBL" id="KE124779">
    <property type="protein sequence ID" value="EPB80480.1"/>
    <property type="molecule type" value="Genomic_DNA"/>
</dbReference>
<dbReference type="PANTHER" id="PTHR23310">
    <property type="entry name" value="ACYL-COA-BINDING PROTEIN, ACBP"/>
    <property type="match status" value="1"/>
</dbReference>
<accession>A0A0D6M8N5</accession>
<dbReference type="SUPFAM" id="SSF47027">
    <property type="entry name" value="Acyl-CoA binding protein"/>
    <property type="match status" value="1"/>
</dbReference>
<evidence type="ECO:0000256" key="1">
    <source>
        <dbReference type="ARBA" id="ARBA00023121"/>
    </source>
</evidence>
<dbReference type="PROSITE" id="PS00880">
    <property type="entry name" value="ACB_1"/>
    <property type="match status" value="1"/>
</dbReference>
<keyword evidence="5" id="KW-1185">Reference proteome</keyword>
<dbReference type="Proteomes" id="UP000054495">
    <property type="component" value="Unassembled WGS sequence"/>
</dbReference>
<comment type="function">
    <text evidence="2">Binds medium- and long-chain acyl-CoA esters with very high affinity and may function as an intracellular carrier of acyl-CoA esters.</text>
</comment>
<sequence>MNKKQRCMRNICTFRNMCTGNLRLHLQRDESIMLPSGNPTHGEELTVATKELMSLDERFDAAVTIIQKLPKEGPVSTSNEQKLEFYSLFKQATVGDVNTDRPGIFSIVERRKWDAWKAVEGVSKEEAKQRYIKVLLKMFDQIAEELDMDVWLNQECDPIIKTNLALLGKS</sequence>
<dbReference type="InterPro" id="IPR022408">
    <property type="entry name" value="Acyl-CoA-binding_prot_CS"/>
</dbReference>
<dbReference type="PRINTS" id="PR00689">
    <property type="entry name" value="ACOABINDINGP"/>
</dbReference>
<reference evidence="4 5" key="1">
    <citation type="submission" date="2013-05" db="EMBL/GenBank/DDBJ databases">
        <title>Draft genome of the parasitic nematode Anyclostoma ceylanicum.</title>
        <authorList>
            <person name="Mitreva M."/>
        </authorList>
    </citation>
    <scope>NUCLEOTIDE SEQUENCE [LARGE SCALE GENOMIC DNA]</scope>
</reference>